<evidence type="ECO:0000256" key="2">
    <source>
        <dbReference type="SAM" id="Coils"/>
    </source>
</evidence>
<dbReference type="EMBL" id="VIFY01000297">
    <property type="protein sequence ID" value="TQB67833.1"/>
    <property type="molecule type" value="Genomic_DNA"/>
</dbReference>
<evidence type="ECO:0000256" key="1">
    <source>
        <dbReference type="ARBA" id="ARBA00023054"/>
    </source>
</evidence>
<organism evidence="4 5">
    <name type="scientific">Monascus purpureus</name>
    <name type="common">Red mold</name>
    <name type="synonym">Monascus anka</name>
    <dbReference type="NCBI Taxonomy" id="5098"/>
    <lineage>
        <taxon>Eukaryota</taxon>
        <taxon>Fungi</taxon>
        <taxon>Dikarya</taxon>
        <taxon>Ascomycota</taxon>
        <taxon>Pezizomycotina</taxon>
        <taxon>Eurotiomycetes</taxon>
        <taxon>Eurotiomycetidae</taxon>
        <taxon>Eurotiales</taxon>
        <taxon>Aspergillaceae</taxon>
        <taxon>Monascus</taxon>
    </lineage>
</organism>
<sequence length="802" mass="90486">MPRKRPTSSLFSPARGKSAIPVRVGASPRSDTRLPKTNHSSNNHSRGPSEISISTSNSPKFDRTFDDRLDDYTLDFDKLSNLQSDVDDDRDTGFLSDLKSSREDKTLSDVGGPDDFTANMDKYLFGEVGPIGKHSAVDKDEENGKVTANNTQEHSSSKPSQDQPAAGDEAELGEYSEFGPPIDMSTPSHLLRRDGVLAKGEARLEEIEEDPTDSMGKAASQSFKRRNSAFGNARVDETDDDLRRQIADLQQALKDRDEQLELSRQQASSSAEQIRQLRVELRNKSTLLEELRSRNSEEILLREQIQFLQKQCDEKESILQKSTLGVSEVNSLREQIADVQKHIQEMQKQLETQHGDIQKQLQSQRTLSNSDAESSEVAASLRQQLSSTQDLLKKRDGILEETVAKLKEVTAAKEQQLQEKNSDIDDLKAQIEDQLLDIERLETDIEQANTDYRDLEKRILTLENKHRPLEERNMSLEAEMAAQQNALKAVAADLPIQTGGNTYAEILDLIKDLWQSDPSHTTQLHPTETELRQSRQDLVQLKVELEEANSTKSAADAELARFKEQASETQALIDTVERENSRLTTRVDELNSSLEKLQLEHAEAMNKLKHLQEEKRSTQQQPSPPPSPPQQTTQIAAVLEESHRAQLRSLENAHATTISELRASHADVTHRLQDRLIAAEKRGSVLETQLEALRSSATAQEAQLQALNEEIKRLESVIAVKDEAAAAVDQRIAWSVEKREKEWQRRVDLLLRDRDRMGKALMVSWAEKESGETKMNKLGEGKDADGLYYRYKYAQKHDMKKA</sequence>
<dbReference type="AlphaFoldDB" id="A0A507QJ53"/>
<feature type="compositionally biased region" description="Basic and acidic residues" evidence="3">
    <location>
        <begin position="135"/>
        <end position="144"/>
    </location>
</feature>
<feature type="region of interest" description="Disordered" evidence="3">
    <location>
        <begin position="205"/>
        <end position="236"/>
    </location>
</feature>
<proteinExistence type="predicted"/>
<feature type="compositionally biased region" description="Polar residues" evidence="3">
    <location>
        <begin position="35"/>
        <end position="59"/>
    </location>
</feature>
<keyword evidence="5" id="KW-1185">Reference proteome</keyword>
<dbReference type="PANTHER" id="PTHR23160:SF19">
    <property type="entry name" value="MYOSIN HEAVY CHAIN-RELATED PROTEIN"/>
    <property type="match status" value="1"/>
</dbReference>
<accession>A0A507QJ53</accession>
<protein>
    <recommendedName>
        <fullName evidence="6">Spindle pole body associated protein SnaD</fullName>
    </recommendedName>
</protein>
<dbReference type="PANTHER" id="PTHR23160">
    <property type="entry name" value="SYNAPTONEMAL COMPLEX PROTEIN-RELATED"/>
    <property type="match status" value="1"/>
</dbReference>
<dbReference type="Proteomes" id="UP000319663">
    <property type="component" value="Unassembled WGS sequence"/>
</dbReference>
<feature type="region of interest" description="Disordered" evidence="3">
    <location>
        <begin position="612"/>
        <end position="633"/>
    </location>
</feature>
<reference evidence="4 5" key="1">
    <citation type="submission" date="2019-06" db="EMBL/GenBank/DDBJ databases">
        <title>Wine fermentation using esterase from Monascus purpureus.</title>
        <authorList>
            <person name="Geng C."/>
            <person name="Zhang Y."/>
        </authorList>
    </citation>
    <scope>NUCLEOTIDE SEQUENCE [LARGE SCALE GENOMIC DNA]</scope>
    <source>
        <strain evidence="4">HQ1</strain>
    </source>
</reference>
<feature type="coiled-coil region" evidence="2">
    <location>
        <begin position="690"/>
        <end position="724"/>
    </location>
</feature>
<gene>
    <name evidence="4" type="ORF">MPDQ_004526</name>
</gene>
<evidence type="ECO:0000256" key="3">
    <source>
        <dbReference type="SAM" id="MobiDB-lite"/>
    </source>
</evidence>
<evidence type="ECO:0008006" key="6">
    <source>
        <dbReference type="Google" id="ProtNLM"/>
    </source>
</evidence>
<feature type="region of interest" description="Disordered" evidence="3">
    <location>
        <begin position="130"/>
        <end position="193"/>
    </location>
</feature>
<comment type="caution">
    <text evidence="4">The sequence shown here is derived from an EMBL/GenBank/DDBJ whole genome shotgun (WGS) entry which is preliminary data.</text>
</comment>
<feature type="region of interest" description="Disordered" evidence="3">
    <location>
        <begin position="1"/>
        <end position="66"/>
    </location>
</feature>
<evidence type="ECO:0000313" key="5">
    <source>
        <dbReference type="Proteomes" id="UP000319663"/>
    </source>
</evidence>
<feature type="compositionally biased region" description="Polar residues" evidence="3">
    <location>
        <begin position="146"/>
        <end position="163"/>
    </location>
</feature>
<dbReference type="STRING" id="5098.A0A507QJ53"/>
<feature type="region of interest" description="Disordered" evidence="3">
    <location>
        <begin position="80"/>
        <end position="117"/>
    </location>
</feature>
<feature type="coiled-coil region" evidence="2">
    <location>
        <begin position="399"/>
        <end position="493"/>
    </location>
</feature>
<name>A0A507QJ53_MONPU</name>
<evidence type="ECO:0000313" key="4">
    <source>
        <dbReference type="EMBL" id="TQB67833.1"/>
    </source>
</evidence>
<keyword evidence="1 2" id="KW-0175">Coiled coil</keyword>